<accession>A0ABP6VJ41</accession>
<gene>
    <name evidence="1" type="ORF">GCM10022263_23450</name>
</gene>
<sequence>MLDLVFTGLDVELGLAHVLPAGPERNDQGHGAVEVRAPLLAPGDRPLMSVAAAASTSRMMRVRSWVSVQVMTGSFRGAAGVPRWGDGRRRGRRDRVIHPVSTYQRHWFAGQKCGTMHPQALAPCEGGRVWT</sequence>
<evidence type="ECO:0000313" key="2">
    <source>
        <dbReference type="Proteomes" id="UP001500301"/>
    </source>
</evidence>
<evidence type="ECO:0000313" key="1">
    <source>
        <dbReference type="EMBL" id="GAA3534744.1"/>
    </source>
</evidence>
<reference evidence="2" key="1">
    <citation type="journal article" date="2019" name="Int. J. Syst. Evol. Microbiol.">
        <title>The Global Catalogue of Microorganisms (GCM) 10K type strain sequencing project: providing services to taxonomists for standard genome sequencing and annotation.</title>
        <authorList>
            <consortium name="The Broad Institute Genomics Platform"/>
            <consortium name="The Broad Institute Genome Sequencing Center for Infectious Disease"/>
            <person name="Wu L."/>
            <person name="Ma J."/>
        </authorList>
    </citation>
    <scope>NUCLEOTIDE SEQUENCE [LARGE SCALE GENOMIC DNA]</scope>
    <source>
        <strain evidence="2">JCM 17460</strain>
    </source>
</reference>
<dbReference type="Proteomes" id="UP001500301">
    <property type="component" value="Unassembled WGS sequence"/>
</dbReference>
<proteinExistence type="predicted"/>
<organism evidence="1 2">
    <name type="scientific">Nocardioides daeguensis</name>
    <dbReference type="NCBI Taxonomy" id="908359"/>
    <lineage>
        <taxon>Bacteria</taxon>
        <taxon>Bacillati</taxon>
        <taxon>Actinomycetota</taxon>
        <taxon>Actinomycetes</taxon>
        <taxon>Propionibacteriales</taxon>
        <taxon>Nocardioidaceae</taxon>
        <taxon>Nocardioides</taxon>
    </lineage>
</organism>
<keyword evidence="2" id="KW-1185">Reference proteome</keyword>
<protein>
    <submittedName>
        <fullName evidence="1">Uncharacterized protein</fullName>
    </submittedName>
</protein>
<dbReference type="EMBL" id="BAABBB010000012">
    <property type="protein sequence ID" value="GAA3534744.1"/>
    <property type="molecule type" value="Genomic_DNA"/>
</dbReference>
<comment type="caution">
    <text evidence="1">The sequence shown here is derived from an EMBL/GenBank/DDBJ whole genome shotgun (WGS) entry which is preliminary data.</text>
</comment>
<name>A0ABP6VJ41_9ACTN</name>